<dbReference type="Gene3D" id="1.10.472.130">
    <property type="match status" value="1"/>
</dbReference>
<evidence type="ECO:0000256" key="8">
    <source>
        <dbReference type="ARBA" id="ARBA00022840"/>
    </source>
</evidence>
<evidence type="ECO:0000256" key="11">
    <source>
        <dbReference type="ARBA" id="ARBA00023069"/>
    </source>
</evidence>
<keyword evidence="5" id="KW-0493">Microtubule</keyword>
<dbReference type="FunFam" id="3.40.50.300:FF:002141">
    <property type="entry name" value="Dynein heavy chain"/>
    <property type="match status" value="1"/>
</dbReference>
<dbReference type="Proteomes" id="UP000322899">
    <property type="component" value="Unassembled WGS sequence"/>
</dbReference>
<evidence type="ECO:0000256" key="15">
    <source>
        <dbReference type="PROSITE-ProRule" id="PRU00087"/>
    </source>
</evidence>
<dbReference type="InterPro" id="IPR043160">
    <property type="entry name" value="Dynein_C_barrel"/>
</dbReference>
<dbReference type="SUPFAM" id="SSF52540">
    <property type="entry name" value="P-loop containing nucleoside triphosphate hydrolases"/>
    <property type="match status" value="4"/>
</dbReference>
<keyword evidence="3" id="KW-0880">Kelch repeat</keyword>
<dbReference type="Pfam" id="PF17852">
    <property type="entry name" value="Dynein_AAA_lid"/>
    <property type="match status" value="1"/>
</dbReference>
<keyword evidence="14" id="KW-0966">Cell projection</keyword>
<dbReference type="Proteomes" id="UP000323011">
    <property type="component" value="Unassembled WGS sequence"/>
</dbReference>
<feature type="domain" description="IPT/TIG" evidence="19">
    <location>
        <begin position="396"/>
        <end position="487"/>
    </location>
</feature>
<dbReference type="InterPro" id="IPR024743">
    <property type="entry name" value="Dynein_HC_stalk"/>
</dbReference>
<evidence type="ECO:0000313" key="23">
    <source>
        <dbReference type="Proteomes" id="UP000322899"/>
    </source>
</evidence>
<feature type="coiled-coil region" evidence="16">
    <location>
        <begin position="2866"/>
        <end position="2917"/>
    </location>
</feature>
<dbReference type="FunFam" id="1.20.920.20:FF:000001">
    <property type="entry name" value="dynein heavy chain 2, axonemal"/>
    <property type="match status" value="1"/>
</dbReference>
<keyword evidence="24" id="KW-1185">Reference proteome</keyword>
<dbReference type="Gene3D" id="1.10.8.710">
    <property type="match status" value="1"/>
</dbReference>
<evidence type="ECO:0000313" key="22">
    <source>
        <dbReference type="EMBL" id="KAA0177223.1"/>
    </source>
</evidence>
<protein>
    <recommendedName>
        <fullName evidence="26">IPT/TIG domain-containing protein</fullName>
    </recommendedName>
</protein>
<keyword evidence="12" id="KW-0505">Motor protein</keyword>
<dbReference type="InterPro" id="IPR041589">
    <property type="entry name" value="DNAH3_AAA_lid_1"/>
</dbReference>
<dbReference type="Gene3D" id="1.20.58.1120">
    <property type="match status" value="1"/>
</dbReference>
<dbReference type="GO" id="GO:0007018">
    <property type="term" value="P:microtubule-based movement"/>
    <property type="evidence" value="ECO:0007669"/>
    <property type="project" value="InterPro"/>
</dbReference>
<dbReference type="GO" id="GO:0005524">
    <property type="term" value="F:ATP binding"/>
    <property type="evidence" value="ECO:0007669"/>
    <property type="project" value="UniProtKB-KW"/>
</dbReference>
<dbReference type="GO" id="GO:0051959">
    <property type="term" value="F:dynein light intermediate chain binding"/>
    <property type="evidence" value="ECO:0007669"/>
    <property type="project" value="InterPro"/>
</dbReference>
<dbReference type="GO" id="GO:0030286">
    <property type="term" value="C:dynein complex"/>
    <property type="evidence" value="ECO:0007669"/>
    <property type="project" value="UniProtKB-KW"/>
</dbReference>
<dbReference type="Pfam" id="PF18199">
    <property type="entry name" value="Dynein_C"/>
    <property type="match status" value="1"/>
</dbReference>
<dbReference type="Gene3D" id="1.10.8.720">
    <property type="entry name" value="Region D6 of dynein motor"/>
    <property type="match status" value="1"/>
</dbReference>
<dbReference type="GO" id="GO:0008569">
    <property type="term" value="F:minus-end-directed microtubule motor activity"/>
    <property type="evidence" value="ECO:0007669"/>
    <property type="project" value="InterPro"/>
</dbReference>
<dbReference type="FunFam" id="1.20.920.30:FF:000002">
    <property type="entry name" value="Dynein axonemal heavy chain 3"/>
    <property type="match status" value="1"/>
</dbReference>
<dbReference type="InterPro" id="IPR035699">
    <property type="entry name" value="AAA_6"/>
</dbReference>
<dbReference type="GO" id="GO:0045505">
    <property type="term" value="F:dynein intermediate chain binding"/>
    <property type="evidence" value="ECO:0007669"/>
    <property type="project" value="InterPro"/>
</dbReference>
<feature type="compositionally biased region" description="Low complexity" evidence="17">
    <location>
        <begin position="3394"/>
        <end position="3424"/>
    </location>
</feature>
<dbReference type="Pfam" id="PF12774">
    <property type="entry name" value="AAA_6"/>
    <property type="match status" value="1"/>
</dbReference>
<dbReference type="Pfam" id="PF18198">
    <property type="entry name" value="AAA_lid_11"/>
    <property type="match status" value="1"/>
</dbReference>
<evidence type="ECO:0000256" key="7">
    <source>
        <dbReference type="ARBA" id="ARBA00022741"/>
    </source>
</evidence>
<keyword evidence="11" id="KW-0969">Cilium</keyword>
<keyword evidence="8" id="KW-0067">ATP-binding</keyword>
<dbReference type="Pfam" id="PF12775">
    <property type="entry name" value="AAA_7"/>
    <property type="match status" value="1"/>
</dbReference>
<dbReference type="InterPro" id="IPR041658">
    <property type="entry name" value="AAA_lid_11"/>
</dbReference>
<dbReference type="Gene3D" id="1.20.920.20">
    <property type="match status" value="1"/>
</dbReference>
<evidence type="ECO:0000256" key="17">
    <source>
        <dbReference type="SAM" id="MobiDB-lite"/>
    </source>
</evidence>
<evidence type="ECO:0000256" key="1">
    <source>
        <dbReference type="ARBA" id="ARBA00004430"/>
    </source>
</evidence>
<dbReference type="Pfam" id="PF03028">
    <property type="entry name" value="Dynein_heavy"/>
    <property type="match status" value="1"/>
</dbReference>
<dbReference type="InterPro" id="IPR014756">
    <property type="entry name" value="Ig_E-set"/>
</dbReference>
<evidence type="ECO:0000256" key="5">
    <source>
        <dbReference type="ARBA" id="ARBA00022701"/>
    </source>
</evidence>
<feature type="coiled-coil region" evidence="16">
    <location>
        <begin position="2624"/>
        <end position="2651"/>
    </location>
</feature>
<dbReference type="Gene3D" id="3.10.490.20">
    <property type="match status" value="1"/>
</dbReference>
<dbReference type="Pfam" id="PF12777">
    <property type="entry name" value="MT"/>
    <property type="match status" value="1"/>
</dbReference>
<dbReference type="GO" id="GO:0005930">
    <property type="term" value="C:axoneme"/>
    <property type="evidence" value="ECO:0007669"/>
    <property type="project" value="UniProtKB-SubCell"/>
</dbReference>
<evidence type="ECO:0000256" key="13">
    <source>
        <dbReference type="ARBA" id="ARBA00023212"/>
    </source>
</evidence>
<dbReference type="Pfam" id="PF01833">
    <property type="entry name" value="TIG"/>
    <property type="match status" value="1"/>
</dbReference>
<dbReference type="Proteomes" id="UP000325113">
    <property type="component" value="Unassembled WGS sequence"/>
</dbReference>
<keyword evidence="13" id="KW-0206">Cytoskeleton</keyword>
<dbReference type="SMART" id="SM00557">
    <property type="entry name" value="IG_FLMN"/>
    <property type="match status" value="1"/>
</dbReference>
<dbReference type="Pfam" id="PF00630">
    <property type="entry name" value="Filamin"/>
    <property type="match status" value="1"/>
</dbReference>
<dbReference type="Gene3D" id="1.20.1270.280">
    <property type="match status" value="1"/>
</dbReference>
<dbReference type="InterPro" id="IPR011043">
    <property type="entry name" value="Gal_Oxase/kelch_b-propeller"/>
</dbReference>
<feature type="domain" description="AAA+ ATPase" evidence="18">
    <location>
        <begin position="2032"/>
        <end position="2178"/>
    </location>
</feature>
<dbReference type="InterPro" id="IPR002909">
    <property type="entry name" value="IPT_dom"/>
</dbReference>
<evidence type="ECO:0000256" key="16">
    <source>
        <dbReference type="SAM" id="Coils"/>
    </source>
</evidence>
<dbReference type="FunFam" id="1.10.8.710:FF:000007">
    <property type="entry name" value="Putative dynein heavy chain"/>
    <property type="match status" value="1"/>
</dbReference>
<dbReference type="FunFam" id="3.40.50.300:FF:001275">
    <property type="entry name" value="Dynein heavy chain, putative"/>
    <property type="match status" value="1"/>
</dbReference>
<evidence type="ECO:0000256" key="2">
    <source>
        <dbReference type="ARBA" id="ARBA00008887"/>
    </source>
</evidence>
<evidence type="ECO:0000256" key="12">
    <source>
        <dbReference type="ARBA" id="ARBA00023175"/>
    </source>
</evidence>
<evidence type="ECO:0000256" key="3">
    <source>
        <dbReference type="ARBA" id="ARBA00022441"/>
    </source>
</evidence>
<dbReference type="FunFam" id="1.10.287.2620:FF:000001">
    <property type="entry name" value="Cytoplasmic dynein heavy chain 1"/>
    <property type="match status" value="1"/>
</dbReference>
<dbReference type="InterPro" id="IPR026983">
    <property type="entry name" value="DHC"/>
</dbReference>
<dbReference type="GO" id="GO:0005874">
    <property type="term" value="C:microtubule"/>
    <property type="evidence" value="ECO:0007669"/>
    <property type="project" value="UniProtKB-KW"/>
</dbReference>
<evidence type="ECO:0000256" key="4">
    <source>
        <dbReference type="ARBA" id="ARBA00022490"/>
    </source>
</evidence>
<comment type="subcellular location">
    <subcellularLocation>
        <location evidence="1">Cytoplasm</location>
        <location evidence="1">Cytoskeleton</location>
        <location evidence="1">Cilium axoneme</location>
    </subcellularLocation>
</comment>
<evidence type="ECO:0000313" key="20">
    <source>
        <dbReference type="EMBL" id="KAA0147372.1"/>
    </source>
</evidence>
<sequence>MAAAAPMEDETNHAWAKLSQAGDPPSKRSGHTLTEVNGAGFLFGGIDLSKPPGPNNDLYVADIDEDRVTWRKPAVSGESPVPRWKHTATRVGESLMLVFGGFFSSTTRLNDTWVLNTETLEWYQPESVVRTQQGPVDLAEAKDDEDDEARFLNVSKRDYLDELGSGGDAAAAGIAPVDGNAFAPTPRGAHTACLVGSDVWVFGGYGGQGFSRRDFADVFRFSIESMAWERVAAITGEPPEARSGHVSLAAKHRMLVFGGWNATSRFNDLWSLDTEEMTWTRVEGGEYGTPRWNHVGLAVPAVPHWLLFVFGGTGGDADDKDAKKGSGAFMGDLAMLATGKDEWVPLSTGGHAPRPRADSAMMYEPASKRLVVFGGWANRWLGDAHSLDASLIVGPPYAVLSVEPALGPITGGTTLTVKGMGFTTDMPMAVRFMLGRRHAEVSATVLDDETLECVSPDLAGVGPGVTQVRVAVRGSPYTITGEPFQVFRVTSPASTLAFGPGVLGGLAAGRPAQFIIRSKDTGDEPRTTGGDEFDVTVSVRPHGSKSQADAVEVEGVVVKDQRNGLHLVTYTAPSPGVATVSVVFRGSFGAEPGPIRGSPFTVDFPAAGASPEENDLLTSKRVKDHLRTELKDVGDLAKSTITGLQTDVPEDGLDTLLAVKNHITSVGERDAEVKLRLDQVNETLAFMAEHGSKQQAKDADRMVKQLEETRGTWESCKKQTPMTRIAIAPLVKHHGAETRAAIEDYETKLGEYFKQVDRESAYWDFATGPAAAATSIAERREAQAAERKRLDRMVHLARTFDFPQIMEPSVELMKTIDQETDTAEQIWSIAVDTNKFEAAAKAQLWSEVKPEELDEECKGLQKVLRKTATKRLRTKGLYKGLSQQIKDFLDAMPLVTDLRHPSMRPRHWAKLMELTGKHFTPPHEDPDMRLKNLLDLHLHDHASDVDEITDQALKEAKMEEGLRTLEEAWAAIAFLKEEHEGVSLLKIGEEDFETLEGHQLLVQSMVANRYMATFKDQILHWKVSLNSVGDVRALLGDIQQLWKYLEPLFMRSDEVKKELPEASALFAGGDADVREILLKAGTTGNVKEACNVPGLTKRLEDLLALLERCKKALDDFLAGKRAQFPRFYFVSDPDLLDILSNGNFPDNVLRHVTKIFLAVDSFGVEAPAGGGGADGAASAGGGGRPTAKKWVSCVGEEDVEFDPPFVLKGKVEEYLQVSLDNMRDTLTRRLVSSVGRRHSQSRVEWIMDRRDDGFASDPAQVSLLVAGMDYTHDVEGGFASLAAGDPDGLINARSKVKADLGDLIRLTRTKLAKADRKRIMCLITIDAHGRDVLEKLVREGVKDVDAFQWQSMLKQRYEDEKAIIAVSDARFPYQYEYMGNGSRLVVTPLTDRIYVTATQALKLNMGCAPAGPAGTGKTETTKDLASAMGIICYVFNCSPEHDYTSLGNIFKGLAASGSWGCFDEFNRLIPAVLSVCSVQFKAVCDGIRTKRHDVTINGETVHLEWSAGAFITMNPGYLGRSELPEGLKALFRPITVMVPDLVLICENMLMAEGFEEAKTLASKFYGLYSLLSELLSKQMHYDWGLRAVKSVLVVAGAFKRAEPDLIEQELLMRALRDFNTPKIVKQDEPIFHGLLGDLFPKMDPPRKVDPVLEAAVEKAAAARGLFPDELFRLKVVQLEELLEIRHCVFVMGPSGAGKSECWKSLAQARKLRSELPRSTKFVDINPKAVIPEELYGFIHPATREWKDGILSVVMRNLGNEPNSDPKWIILDGDLDANWIESMNSVMDDNRMLTLASNERIPLKTHMRMIFEIRDLNYATPATVSRAGIIYISTSTGSQWRSLIRSWLGRLDASEAIRATLETLFLDPEEGYCSQAILHLKKECTPLVPVEDVTLVANLLRLLDCILTKELLAQLADPKQTPPGEVAKTVETYFVFAAVWAFGSALSDKDGVDYRDVFSKFWRGNFKNVRLPSRDTVFDYYLDPETMVFDLWRKTFLKEPTPFDSQTMSISSLTVPTPETVSVSFWMSRLVERRIPVMLVGDTGCGKTALVNGLLREQDSSALVSTTINFNFFTDSRTLQTNLEAPLEKKTSTTFGPPGTVKMVYFVDDLNLPEVDPYNTQSAIALLRQHVDYEHWYDLTKLEARRVIDCQYIACMNPTAGSFLINPRLQRHFVTFAIGFPGPTSLNVIYETFLGGHLKHFPEEVQELQGSILAAAMQLQQSVMQSFRKSAQNFHYEFNIRHLSNVFQGVLMGQPNEFSDPAKVVMLWLHESERVYGDRLVSYEDLAKYKVLAKAQATKKFTQFNSELQNFFAEKADPLIFCHFADNAMDKVYDRVTSMEKLHGTLEEALKEYNESHATMNLVLFEDAMRHVCRITRIINNPAGHALLVGVGGSGKQSLSRLSASICQFGVSQIVISSTYSLNDLKEDLKKMYRVAGLKGEGVVFLFTDSQITNERFLVAMNDLLASGNVPDLFAQDEMDELNNAMVPKVKAEGLTPDSTTCWDFFLAEVRKNLHVVLCFSPVGEAFRTRAKRFPALVNCTVIDWFQPWPEEALYSVGKEFLGRIKDLGGPAVRARIENFMPYSFDVVNKAAKRFASVERRHVYTTPKSYLELLKLYNKLLGEKRSESERAIQRLSDGLDKLRETADAVEQIEADLKVSLADAEVKKTTSEGIAERVAANKAIVEEETAKANIEAATCAEIAADVSEKQATAEANLAKAEPAVENAARALDSLNEKDLSSCKTMQVPPKGVDDVFIAVQILLARVHDRVPVSKQGKVKEKDRSWDGVKKQLLQDIKGFLAVLLSFKGKVEDGEVPEINFKEVRPYLALEHFEKDVITSKNPAAGGLCDWAVNIVTFHDILVDVEPMRAALREANDKLNAANTQLKEVQDRVAELQAQLDELQRAFDAANAEKAEAEATVQKGQTKLDLANRLTTALATENVRWAEGVEVLKSERELLTGDVLLAAAFISYIGPFTKRFREEIFDRELVPFMRASVEGLEDGIPMSVTADPLHILTDEAQIASWLSEGLPDDSVSKENGCIVTNTARWPLMIDPQLQGIKWVMKHEEENDLKVVRQGQKKMLATLEAAIASGAPVLIENMGERIEAVLNPVISRATTKRGASRFTLQLGDKEVDYHPDFRLYLHTKLSNPHYPPEVQAEAALINFTVTEAGLEDQLLAITVQQERPDLAELRTELIQQQNGFKITMKELEDGILVKLAEAEGDITEDVELITSLERTKQVANEISAKQKIASKTEVVINTTAEKYRPVARRAALLFFMMNDLFKVHTYYIYSLEAFITTFLRAISLVSGRNDPYRVEWYGDAEDEAEESGSALGDAETADAAAAGADSAAAGASGQAASAADEGAAGPAAEADAASGAGAAAAAAAAPEEAAADAAAADSASAAPDGDAASGEEAAADGDPAAPAEGGDGLNIKAGLTDEQLVVRCDVLKDSVTWVTFDYINRGLFVRDKLTVATQLCFKVMVDAGTLDAELVRMLSVGEVTVDTGHMGALAEWLPPHIWPRVKALEKVKPVFEKLGDDMQTDSEEWKAWFDDEACEVRPPPGDYKESVTGVRLLLLLRAMRPDRLTSALSKFVGDNLGQQYVLQKPFDMAACFEQSAPATPTFFVLFPGVDPTTWVEALGRKLGMTEESGKFINISMGQGQEQNAIDGLDRLGAEGGWMFLQNVHLMQEWLPKLERQLEIISTSAHPDFRCFISAEPPPLSYWRNMPESLMQSCIKVANEAPADLKSNLIRAWATFSEDVIAESNKPEVFKACLFTLCFYHAIVLGRRRFGQQGWSKKYSFNTGDLTVCANVLMQYINDNETTPWQDLRYIFGEIMYGGHITDWWDRRTNNTYLEVYLRPEILAQMELGPDLKVPDMSTTSYDDAMAFFENSLPEESPPMFGLHPNAEIGYLTSSAESLFATILSLSGTGVADDGGGEGGGSGGVGGMVASLLETMPDNFVLIDIEATAEPLLAEQSAPYVLVAIQECERMNKLLTKMRTSLVELQKGLNGELNMTEAMEHLTEALSINQVPGRNPFHKTSWEALAWPSAKNLTSWNLDLQRRVEQLSVWTTDLVTPRSMWLPGLFNPMAFLTAIMQVTARQTGLALDNMSVETHMTAMFDPNDAEEYPENGMFCHGLFIEGARWATGEEGGDPETVGTTVTQGCLADSFIKELLPQLPVMYLRAVEVEPTWDPQSVGYIRGVADTYECPVYTTTFRGPTYVFLATMKTRQDKTRWVRAGVAIIMQSDD</sequence>
<dbReference type="OrthoDB" id="424310at2759"/>
<dbReference type="FunFam" id="3.40.50.300:FF:000049">
    <property type="entry name" value="Dynein, axonemal, heavy chain 5"/>
    <property type="match status" value="1"/>
</dbReference>
<dbReference type="FunFam" id="3.40.50.300:FF:000738">
    <property type="entry name" value="Dynein heavy chain axonemal"/>
    <property type="match status" value="1"/>
</dbReference>
<dbReference type="Pfam" id="PF24681">
    <property type="entry name" value="Kelch_KLHDC2_KLHL20_DRC7"/>
    <property type="match status" value="2"/>
</dbReference>
<dbReference type="Gene3D" id="1.10.287.2620">
    <property type="match status" value="1"/>
</dbReference>
<dbReference type="InterPro" id="IPR004273">
    <property type="entry name" value="Dynein_heavy_D6_P-loop"/>
</dbReference>
<dbReference type="Gene3D" id="6.10.140.1060">
    <property type="match status" value="1"/>
</dbReference>
<dbReference type="PROSITE" id="PS50194">
    <property type="entry name" value="FILAMIN_REPEAT"/>
    <property type="match status" value="1"/>
</dbReference>
<dbReference type="InterPro" id="IPR015915">
    <property type="entry name" value="Kelch-typ_b-propeller"/>
</dbReference>
<dbReference type="InterPro" id="IPR042222">
    <property type="entry name" value="Dynein_2_N"/>
</dbReference>
<dbReference type="Pfam" id="PF12781">
    <property type="entry name" value="AAA_9"/>
    <property type="match status" value="1"/>
</dbReference>
<evidence type="ECO:0000313" key="21">
    <source>
        <dbReference type="EMBL" id="KAA0147568.1"/>
    </source>
</evidence>
<keyword evidence="9" id="KW-0243">Dynein</keyword>
<evidence type="ECO:0000313" key="25">
    <source>
        <dbReference type="Proteomes" id="UP000325113"/>
    </source>
</evidence>
<dbReference type="EMBL" id="VLTM01000162">
    <property type="protein sequence ID" value="KAA0147568.1"/>
    <property type="molecule type" value="Genomic_DNA"/>
</dbReference>
<organism evidence="22 23">
    <name type="scientific">Cafeteria roenbergensis</name>
    <name type="common">Marine flagellate</name>
    <dbReference type="NCBI Taxonomy" id="33653"/>
    <lineage>
        <taxon>Eukaryota</taxon>
        <taxon>Sar</taxon>
        <taxon>Stramenopiles</taxon>
        <taxon>Bigyra</taxon>
        <taxon>Opalozoa</taxon>
        <taxon>Bicosoecida</taxon>
        <taxon>Cafeteriaceae</taxon>
        <taxon>Cafeteria</taxon>
    </lineage>
</organism>
<dbReference type="OMA" id="QRENMAG"/>
<dbReference type="InterPro" id="IPR013783">
    <property type="entry name" value="Ig-like_fold"/>
</dbReference>
<dbReference type="InterPro" id="IPR027417">
    <property type="entry name" value="P-loop_NTPase"/>
</dbReference>
<comment type="similarity">
    <text evidence="2">Belongs to the dynein heavy chain family.</text>
</comment>
<feature type="repeat" description="Filamin" evidence="15">
    <location>
        <begin position="487"/>
        <end position="604"/>
    </location>
</feature>
<evidence type="ECO:0008006" key="26">
    <source>
        <dbReference type="Google" id="ProtNLM"/>
    </source>
</evidence>
<evidence type="ECO:0000256" key="14">
    <source>
        <dbReference type="ARBA" id="ARBA00023273"/>
    </source>
</evidence>
<feature type="region of interest" description="Disordered" evidence="17">
    <location>
        <begin position="3394"/>
        <end position="3429"/>
    </location>
</feature>
<keyword evidence="10 16" id="KW-0175">Coiled coil</keyword>
<dbReference type="InterPro" id="IPR013602">
    <property type="entry name" value="Dynein_heavy_linker"/>
</dbReference>
<dbReference type="SUPFAM" id="SSF117281">
    <property type="entry name" value="Kelch motif"/>
    <property type="match status" value="1"/>
</dbReference>
<reference evidence="23 24" key="1">
    <citation type="submission" date="2019-07" db="EMBL/GenBank/DDBJ databases">
        <title>Genomes of Cafeteria roenbergensis.</title>
        <authorList>
            <person name="Fischer M.G."/>
            <person name="Hackl T."/>
            <person name="Roman M."/>
        </authorList>
    </citation>
    <scope>NUCLEOTIDE SEQUENCE [LARGE SCALE GENOMIC DNA]</scope>
    <source>
        <strain evidence="20 24">BVI</strain>
        <strain evidence="21 25">Cflag</strain>
        <strain evidence="22 23">E4-10P</strain>
    </source>
</reference>
<name>A0A5A8EH26_CAFRO</name>
<dbReference type="Gene3D" id="2.60.40.10">
    <property type="entry name" value="Immunoglobulins"/>
    <property type="match status" value="2"/>
</dbReference>
<dbReference type="Gene3D" id="1.10.8.1220">
    <property type="match status" value="1"/>
</dbReference>
<dbReference type="InterPro" id="IPR001298">
    <property type="entry name" value="Filamin/ABP280_rpt"/>
</dbReference>
<dbReference type="PANTHER" id="PTHR45703:SF8">
    <property type="entry name" value="DYNEINS HEAVY CHAIN"/>
    <property type="match status" value="1"/>
</dbReference>
<dbReference type="Pfam" id="PF08393">
    <property type="entry name" value="DHC_N2"/>
    <property type="match status" value="1"/>
</dbReference>
<dbReference type="InterPro" id="IPR042228">
    <property type="entry name" value="Dynein_linker_3"/>
</dbReference>
<dbReference type="InterPro" id="IPR024317">
    <property type="entry name" value="Dynein_heavy_chain_D4_dom"/>
</dbReference>
<evidence type="ECO:0000259" key="19">
    <source>
        <dbReference type="SMART" id="SM00429"/>
    </source>
</evidence>
<dbReference type="CDD" id="cd00102">
    <property type="entry name" value="IPT"/>
    <property type="match status" value="1"/>
</dbReference>
<dbReference type="InterPro" id="IPR017868">
    <property type="entry name" value="Filamin/ABP280_repeat-like"/>
</dbReference>
<dbReference type="InterPro" id="IPR003593">
    <property type="entry name" value="AAA+_ATPase"/>
</dbReference>
<evidence type="ECO:0000256" key="10">
    <source>
        <dbReference type="ARBA" id="ARBA00023054"/>
    </source>
</evidence>
<accession>A0A5A8EH26</accession>
<keyword evidence="7" id="KW-0547">Nucleotide-binding</keyword>
<dbReference type="Pfam" id="PF12780">
    <property type="entry name" value="AAA_8"/>
    <property type="match status" value="1"/>
</dbReference>
<dbReference type="InterPro" id="IPR042219">
    <property type="entry name" value="AAA_lid_11_sf"/>
</dbReference>
<dbReference type="PANTHER" id="PTHR45703">
    <property type="entry name" value="DYNEIN HEAVY CHAIN"/>
    <property type="match status" value="1"/>
</dbReference>
<dbReference type="Gene3D" id="2.120.10.80">
    <property type="entry name" value="Kelch-type beta propeller"/>
    <property type="match status" value="2"/>
</dbReference>
<evidence type="ECO:0000259" key="18">
    <source>
        <dbReference type="SMART" id="SM00382"/>
    </source>
</evidence>
<dbReference type="Gene3D" id="3.40.50.300">
    <property type="entry name" value="P-loop containing nucleotide triphosphate hydrolases"/>
    <property type="match status" value="5"/>
</dbReference>
<dbReference type="Gene3D" id="1.20.920.30">
    <property type="match status" value="1"/>
</dbReference>
<dbReference type="Gene3D" id="1.20.140.100">
    <property type="entry name" value="Dynein heavy chain, N-terminal domain 2"/>
    <property type="match status" value="1"/>
</dbReference>
<gene>
    <name evidence="22" type="ORF">FNF27_01552</name>
    <name evidence="20" type="ORF">FNF29_07440</name>
    <name evidence="21" type="ORF">FNF31_07562</name>
</gene>
<dbReference type="Pfam" id="PF17857">
    <property type="entry name" value="AAA_lid_1"/>
    <property type="match status" value="1"/>
</dbReference>
<dbReference type="InterPro" id="IPR043157">
    <property type="entry name" value="Dynein_AAA1S"/>
</dbReference>
<dbReference type="SMART" id="SM00382">
    <property type="entry name" value="AAA"/>
    <property type="match status" value="2"/>
</dbReference>
<evidence type="ECO:0000313" key="24">
    <source>
        <dbReference type="Proteomes" id="UP000323011"/>
    </source>
</evidence>
<dbReference type="EMBL" id="VLTO01000005">
    <property type="protein sequence ID" value="KAA0177223.1"/>
    <property type="molecule type" value="Genomic_DNA"/>
</dbReference>
<comment type="caution">
    <text evidence="22">The sequence shown here is derived from an EMBL/GenBank/DDBJ whole genome shotgun (WGS) entry which is preliminary data.</text>
</comment>
<dbReference type="EMBL" id="VLTN01000068">
    <property type="protein sequence ID" value="KAA0147372.1"/>
    <property type="molecule type" value="Genomic_DNA"/>
</dbReference>
<dbReference type="Gene3D" id="3.20.180.20">
    <property type="entry name" value="Dynein heavy chain, N-terminal domain 2"/>
    <property type="match status" value="1"/>
</dbReference>
<dbReference type="SMART" id="SM00429">
    <property type="entry name" value="IPT"/>
    <property type="match status" value="1"/>
</dbReference>
<proteinExistence type="inferred from homology"/>
<keyword evidence="4" id="KW-0963">Cytoplasm</keyword>
<evidence type="ECO:0000256" key="6">
    <source>
        <dbReference type="ARBA" id="ARBA00022737"/>
    </source>
</evidence>
<dbReference type="SUPFAM" id="SSF81296">
    <property type="entry name" value="E set domains"/>
    <property type="match status" value="2"/>
</dbReference>
<keyword evidence="6" id="KW-0677">Repeat</keyword>
<dbReference type="InterPro" id="IPR041466">
    <property type="entry name" value="Dynein_AAA5_ext"/>
</dbReference>
<dbReference type="InterPro" id="IPR041228">
    <property type="entry name" value="Dynein_C"/>
</dbReference>
<dbReference type="InterPro" id="IPR035706">
    <property type="entry name" value="AAA_9"/>
</dbReference>
<dbReference type="SUPFAM" id="SSF50965">
    <property type="entry name" value="Galactose oxidase, central domain"/>
    <property type="match status" value="1"/>
</dbReference>
<evidence type="ECO:0000256" key="9">
    <source>
        <dbReference type="ARBA" id="ARBA00023017"/>
    </source>
</evidence>
<feature type="domain" description="AAA+ ATPase" evidence="18">
    <location>
        <begin position="1403"/>
        <end position="1541"/>
    </location>
</feature>